<feature type="domain" description="CCHC-type" evidence="3">
    <location>
        <begin position="115"/>
        <end position="130"/>
    </location>
</feature>
<dbReference type="PROSITE" id="PS50158">
    <property type="entry name" value="ZF_CCHC"/>
    <property type="match status" value="3"/>
</dbReference>
<dbReference type="SMART" id="SM00343">
    <property type="entry name" value="ZnF_C2HC"/>
    <property type="match status" value="3"/>
</dbReference>
<dbReference type="SUPFAM" id="SSF57756">
    <property type="entry name" value="Retrovirus zinc finger-like domains"/>
    <property type="match status" value="1"/>
</dbReference>
<sequence>MATMGQGMSSMQIEHTIAQRVTNAIEAITIYEARNRVTRDSMDQVARQGAKVVKDVKNKREWESGYDRKSSQQQSKQHKVAKACAAGSNNKRGYAGKFPSCNKCKLHHAGPCPVKCKKCQKVGHHEKDCRVRAPAIGGNFLQNVTCFGCGEQGHYNNRCSRLKNQNHDDQEGKGYLGNLPLCNRYKLHHLNQCPVKCTKCKRMGHQTKDCWSKTSVADTPPTADVNA</sequence>
<comment type="caution">
    <text evidence="4">The sequence shown here is derived from an EMBL/GenBank/DDBJ whole genome shotgun (WGS) entry which is preliminary data.</text>
</comment>
<dbReference type="Gene3D" id="4.10.60.10">
    <property type="entry name" value="Zinc finger, CCHC-type"/>
    <property type="match status" value="1"/>
</dbReference>
<dbReference type="InterPro" id="IPR036875">
    <property type="entry name" value="Znf_CCHC_sf"/>
</dbReference>
<feature type="domain" description="CCHC-type" evidence="3">
    <location>
        <begin position="146"/>
        <end position="159"/>
    </location>
</feature>
<accession>A0ABQ5AK91</accession>
<protein>
    <submittedName>
        <fullName evidence="4">Reverse transcriptase domain-containing protein</fullName>
    </submittedName>
</protein>
<reference evidence="4" key="2">
    <citation type="submission" date="2022-01" db="EMBL/GenBank/DDBJ databases">
        <authorList>
            <person name="Yamashiro T."/>
            <person name="Shiraishi A."/>
            <person name="Satake H."/>
            <person name="Nakayama K."/>
        </authorList>
    </citation>
    <scope>NUCLEOTIDE SEQUENCE</scope>
</reference>
<dbReference type="Pfam" id="PF00098">
    <property type="entry name" value="zf-CCHC"/>
    <property type="match status" value="1"/>
</dbReference>
<evidence type="ECO:0000256" key="1">
    <source>
        <dbReference type="PROSITE-ProRule" id="PRU00047"/>
    </source>
</evidence>
<dbReference type="GO" id="GO:0003964">
    <property type="term" value="F:RNA-directed DNA polymerase activity"/>
    <property type="evidence" value="ECO:0007669"/>
    <property type="project" value="UniProtKB-KW"/>
</dbReference>
<keyword evidence="4" id="KW-0548">Nucleotidyltransferase</keyword>
<proteinExistence type="predicted"/>
<evidence type="ECO:0000313" key="4">
    <source>
        <dbReference type="EMBL" id="GJT01932.1"/>
    </source>
</evidence>
<dbReference type="EMBL" id="BQNB010012308">
    <property type="protein sequence ID" value="GJT01932.1"/>
    <property type="molecule type" value="Genomic_DNA"/>
</dbReference>
<keyword evidence="5" id="KW-1185">Reference proteome</keyword>
<keyword evidence="1" id="KW-0862">Zinc</keyword>
<keyword evidence="1" id="KW-0479">Metal-binding</keyword>
<dbReference type="Proteomes" id="UP001151760">
    <property type="component" value="Unassembled WGS sequence"/>
</dbReference>
<name>A0ABQ5AK91_9ASTR</name>
<reference evidence="4" key="1">
    <citation type="journal article" date="2022" name="Int. J. Mol. Sci.">
        <title>Draft Genome of Tanacetum Coccineum: Genomic Comparison of Closely Related Tanacetum-Family Plants.</title>
        <authorList>
            <person name="Yamashiro T."/>
            <person name="Shiraishi A."/>
            <person name="Nakayama K."/>
            <person name="Satake H."/>
        </authorList>
    </citation>
    <scope>NUCLEOTIDE SEQUENCE</scope>
</reference>
<keyword evidence="4" id="KW-0808">Transferase</keyword>
<evidence type="ECO:0000256" key="2">
    <source>
        <dbReference type="SAM" id="MobiDB-lite"/>
    </source>
</evidence>
<gene>
    <name evidence="4" type="ORF">Tco_0823101</name>
</gene>
<dbReference type="InterPro" id="IPR001878">
    <property type="entry name" value="Znf_CCHC"/>
</dbReference>
<keyword evidence="4" id="KW-0695">RNA-directed DNA polymerase</keyword>
<evidence type="ECO:0000259" key="3">
    <source>
        <dbReference type="PROSITE" id="PS50158"/>
    </source>
</evidence>
<feature type="region of interest" description="Disordered" evidence="2">
    <location>
        <begin position="61"/>
        <end position="83"/>
    </location>
</feature>
<organism evidence="4 5">
    <name type="scientific">Tanacetum coccineum</name>
    <dbReference type="NCBI Taxonomy" id="301880"/>
    <lineage>
        <taxon>Eukaryota</taxon>
        <taxon>Viridiplantae</taxon>
        <taxon>Streptophyta</taxon>
        <taxon>Embryophyta</taxon>
        <taxon>Tracheophyta</taxon>
        <taxon>Spermatophyta</taxon>
        <taxon>Magnoliopsida</taxon>
        <taxon>eudicotyledons</taxon>
        <taxon>Gunneridae</taxon>
        <taxon>Pentapetalae</taxon>
        <taxon>asterids</taxon>
        <taxon>campanulids</taxon>
        <taxon>Asterales</taxon>
        <taxon>Asteraceae</taxon>
        <taxon>Asteroideae</taxon>
        <taxon>Anthemideae</taxon>
        <taxon>Anthemidinae</taxon>
        <taxon>Tanacetum</taxon>
    </lineage>
</organism>
<feature type="domain" description="CCHC-type" evidence="3">
    <location>
        <begin position="196"/>
        <end position="210"/>
    </location>
</feature>
<evidence type="ECO:0000313" key="5">
    <source>
        <dbReference type="Proteomes" id="UP001151760"/>
    </source>
</evidence>
<feature type="compositionally biased region" description="Basic and acidic residues" evidence="2">
    <location>
        <begin position="61"/>
        <end position="70"/>
    </location>
</feature>
<keyword evidence="1" id="KW-0863">Zinc-finger</keyword>